<dbReference type="InterPro" id="IPR001753">
    <property type="entry name" value="Enoyl-CoA_hydra/iso"/>
</dbReference>
<dbReference type="Proteomes" id="UP000650524">
    <property type="component" value="Unassembled WGS sequence"/>
</dbReference>
<dbReference type="Pfam" id="PF00378">
    <property type="entry name" value="ECH_1"/>
    <property type="match status" value="1"/>
</dbReference>
<dbReference type="InterPro" id="IPR029045">
    <property type="entry name" value="ClpP/crotonase-like_dom_sf"/>
</dbReference>
<evidence type="ECO:0000313" key="5">
    <source>
        <dbReference type="Proteomes" id="UP000650524"/>
    </source>
</evidence>
<keyword evidence="2" id="KW-0456">Lyase</keyword>
<evidence type="ECO:0000313" key="4">
    <source>
        <dbReference type="EMBL" id="MBC8177802.1"/>
    </source>
</evidence>
<comment type="similarity">
    <text evidence="1 3">Belongs to the enoyl-CoA hydratase/isomerase family.</text>
</comment>
<comment type="caution">
    <text evidence="4">The sequence shown here is derived from an EMBL/GenBank/DDBJ whole genome shotgun (WGS) entry which is preliminary data.</text>
</comment>
<dbReference type="Gene3D" id="1.10.12.10">
    <property type="entry name" value="Lyase 2-enoyl-coa Hydratase, Chain A, domain 2"/>
    <property type="match status" value="1"/>
</dbReference>
<dbReference type="GO" id="GO:0006635">
    <property type="term" value="P:fatty acid beta-oxidation"/>
    <property type="evidence" value="ECO:0007669"/>
    <property type="project" value="TreeGrafter"/>
</dbReference>
<sequence>MVNETLLVRRKGHVCTLILNSPEKKNRLTEGLFFEFIERMREFSRDDTIRTIVIRGAGDEAFCSGYDISALTDPAAPDIGGSGSNSFSTFEMALESIMNYPYPVIAMLNGYAFGGGCDLAVSCDIRIGADHICMGMTPAKIGMIYSPEGLTRFIQTIGLSKTKEIFFTGRVYDSRCAKEMGLIDYLVPKAELESFTYHLAEEIAGNAPLSLKGIKRMLNLVLQRDQMAAGDREEADEIMARTFKSYDLREGRAAFLEKRKPEFRGR</sequence>
<evidence type="ECO:0000256" key="3">
    <source>
        <dbReference type="RuleBase" id="RU003707"/>
    </source>
</evidence>
<dbReference type="CDD" id="cd06558">
    <property type="entry name" value="crotonase-like"/>
    <property type="match status" value="1"/>
</dbReference>
<proteinExistence type="inferred from homology"/>
<dbReference type="PANTHER" id="PTHR11941:SF54">
    <property type="entry name" value="ENOYL-COA HYDRATASE, MITOCHONDRIAL"/>
    <property type="match status" value="1"/>
</dbReference>
<dbReference type="AlphaFoldDB" id="A0A8J6T4Q4"/>
<evidence type="ECO:0000256" key="1">
    <source>
        <dbReference type="ARBA" id="ARBA00005254"/>
    </source>
</evidence>
<dbReference type="EMBL" id="JACNJD010000236">
    <property type="protein sequence ID" value="MBC8177802.1"/>
    <property type="molecule type" value="Genomic_DNA"/>
</dbReference>
<dbReference type="GO" id="GO:0016829">
    <property type="term" value="F:lyase activity"/>
    <property type="evidence" value="ECO:0007669"/>
    <property type="project" value="UniProtKB-KW"/>
</dbReference>
<name>A0A8J6T4Q4_9DELT</name>
<dbReference type="InterPro" id="IPR018376">
    <property type="entry name" value="Enoyl-CoA_hyd/isom_CS"/>
</dbReference>
<gene>
    <name evidence="4" type="ORF">H8E19_10395</name>
</gene>
<dbReference type="PANTHER" id="PTHR11941">
    <property type="entry name" value="ENOYL-COA HYDRATASE-RELATED"/>
    <property type="match status" value="1"/>
</dbReference>
<protein>
    <submittedName>
        <fullName evidence="4">Enoyl-CoA hydratase/isomerase family protein</fullName>
    </submittedName>
</protein>
<dbReference type="InterPro" id="IPR014748">
    <property type="entry name" value="Enoyl-CoA_hydra_C"/>
</dbReference>
<accession>A0A8J6T4Q4</accession>
<organism evidence="4 5">
    <name type="scientific">Candidatus Desulfacyla euxinica</name>
    <dbReference type="NCBI Taxonomy" id="2841693"/>
    <lineage>
        <taxon>Bacteria</taxon>
        <taxon>Deltaproteobacteria</taxon>
        <taxon>Candidatus Desulfacyla</taxon>
    </lineage>
</organism>
<dbReference type="PROSITE" id="PS00166">
    <property type="entry name" value="ENOYL_COA_HYDRATASE"/>
    <property type="match status" value="1"/>
</dbReference>
<dbReference type="Gene3D" id="3.90.226.10">
    <property type="entry name" value="2-enoyl-CoA Hydratase, Chain A, domain 1"/>
    <property type="match status" value="1"/>
</dbReference>
<reference evidence="4 5" key="1">
    <citation type="submission" date="2020-08" db="EMBL/GenBank/DDBJ databases">
        <title>Bridging the membrane lipid divide: bacteria of the FCB group superphylum have the potential to synthesize archaeal ether lipids.</title>
        <authorList>
            <person name="Villanueva L."/>
            <person name="Von Meijenfeldt F.A.B."/>
            <person name="Westbye A.B."/>
            <person name="Yadav S."/>
            <person name="Hopmans E.C."/>
            <person name="Dutilh B.E."/>
            <person name="Sinninghe Damste J.S."/>
        </authorList>
    </citation>
    <scope>NUCLEOTIDE SEQUENCE [LARGE SCALE GENOMIC DNA]</scope>
    <source>
        <strain evidence="4">NIOZ-UU27</strain>
    </source>
</reference>
<dbReference type="SUPFAM" id="SSF52096">
    <property type="entry name" value="ClpP/crotonase"/>
    <property type="match status" value="1"/>
</dbReference>
<evidence type="ECO:0000256" key="2">
    <source>
        <dbReference type="ARBA" id="ARBA00023239"/>
    </source>
</evidence>